<accession>A0A7Z0CLQ2</accession>
<reference evidence="3 5" key="1">
    <citation type="submission" date="2017-06" db="EMBL/GenBank/DDBJ databases">
        <title>Complete Genome Sequence of the Soil Carbazole-Degrading Bacterium Nocardioides aromaticivorans IC177.</title>
        <authorList>
            <person name="Vejarano F."/>
            <person name="Suzuki-Minakuchi C."/>
            <person name="Ohtsubo Y."/>
            <person name="Tsuda M."/>
            <person name="Okada K."/>
            <person name="Nojiri H."/>
        </authorList>
    </citation>
    <scope>NUCLEOTIDE SEQUENCE [LARGE SCALE GENOMIC DNA]</scope>
    <source>
        <strain evidence="3 5">IC177</strain>
    </source>
</reference>
<keyword evidence="5" id="KW-1185">Reference proteome</keyword>
<dbReference type="Proteomes" id="UP000662818">
    <property type="component" value="Chromosome"/>
</dbReference>
<evidence type="ECO:0000313" key="4">
    <source>
        <dbReference type="Proteomes" id="UP000562045"/>
    </source>
</evidence>
<keyword evidence="1" id="KW-0472">Membrane</keyword>
<organism evidence="2 4">
    <name type="scientific">Nocardioides aromaticivorans</name>
    <dbReference type="NCBI Taxonomy" id="200618"/>
    <lineage>
        <taxon>Bacteria</taxon>
        <taxon>Bacillati</taxon>
        <taxon>Actinomycetota</taxon>
        <taxon>Actinomycetes</taxon>
        <taxon>Propionibacteriales</taxon>
        <taxon>Nocardioidaceae</taxon>
        <taxon>Nocardioides</taxon>
    </lineage>
</organism>
<gene>
    <name evidence="2" type="ORF">BJ993_000263</name>
    <name evidence="3" type="ORF">CFH99_16125</name>
</gene>
<keyword evidence="1" id="KW-0812">Transmembrane</keyword>
<dbReference type="EMBL" id="CP022295">
    <property type="protein sequence ID" value="QSR27147.1"/>
    <property type="molecule type" value="Genomic_DNA"/>
</dbReference>
<dbReference type="AlphaFoldDB" id="A0A7Z0CLQ2"/>
<dbReference type="EMBL" id="JACBZM010000001">
    <property type="protein sequence ID" value="NYI43183.1"/>
    <property type="molecule type" value="Genomic_DNA"/>
</dbReference>
<name>A0A7Z0CLQ2_9ACTN</name>
<dbReference type="RefSeq" id="WP_036546414.1">
    <property type="nucleotide sequence ID" value="NZ_CP022295.1"/>
</dbReference>
<protein>
    <submittedName>
        <fullName evidence="2">Uncharacterized protein</fullName>
    </submittedName>
</protein>
<dbReference type="Proteomes" id="UP000562045">
    <property type="component" value="Unassembled WGS sequence"/>
</dbReference>
<keyword evidence="1" id="KW-1133">Transmembrane helix</keyword>
<evidence type="ECO:0000313" key="2">
    <source>
        <dbReference type="EMBL" id="NYI43183.1"/>
    </source>
</evidence>
<sequence length="64" mass="6596">MHVIELGQAAAVFAIAVGLSAWRVVVAPGPPIKAVDRLLGLCTAISACWVLAACVALETSAFYL</sequence>
<evidence type="ECO:0000256" key="1">
    <source>
        <dbReference type="SAM" id="Phobius"/>
    </source>
</evidence>
<evidence type="ECO:0000313" key="3">
    <source>
        <dbReference type="EMBL" id="QSR27147.1"/>
    </source>
</evidence>
<reference evidence="2 4" key="2">
    <citation type="submission" date="2020-07" db="EMBL/GenBank/DDBJ databases">
        <title>Sequencing the genomes of 1000 actinobacteria strains.</title>
        <authorList>
            <person name="Klenk H.-P."/>
        </authorList>
    </citation>
    <scope>NUCLEOTIDE SEQUENCE [LARGE SCALE GENOMIC DNA]</scope>
    <source>
        <strain evidence="2 4">DSM 15131</strain>
    </source>
</reference>
<evidence type="ECO:0000313" key="5">
    <source>
        <dbReference type="Proteomes" id="UP000662818"/>
    </source>
</evidence>
<feature type="transmembrane region" description="Helical" evidence="1">
    <location>
        <begin position="38"/>
        <end position="63"/>
    </location>
</feature>
<proteinExistence type="predicted"/>
<feature type="transmembrane region" description="Helical" evidence="1">
    <location>
        <begin position="6"/>
        <end position="26"/>
    </location>
</feature>